<dbReference type="EMBL" id="CP121472">
    <property type="protein sequence ID" value="WPL17675.1"/>
    <property type="molecule type" value="Genomic_DNA"/>
</dbReference>
<dbReference type="Proteomes" id="UP001432180">
    <property type="component" value="Chromosome"/>
</dbReference>
<evidence type="ECO:0000313" key="1">
    <source>
        <dbReference type="EMBL" id="WPL17675.1"/>
    </source>
</evidence>
<gene>
    <name evidence="1" type="ORF">Thiowin_02714</name>
</gene>
<reference evidence="1 2" key="1">
    <citation type="journal article" date="2023" name="Microorganisms">
        <title>Thiorhodovibrio frisius and Trv. litoralis spp. nov., Two Novel Members from a Clade of Fastidious Purple Sulfur Bacteria That Exhibit Unique Red-Shifted Light-Harvesting Capabilities.</title>
        <authorList>
            <person name="Methner A."/>
            <person name="Kuzyk S.B."/>
            <person name="Petersen J."/>
            <person name="Bauer S."/>
            <person name="Brinkmann H."/>
            <person name="Sichau K."/>
            <person name="Wanner G."/>
            <person name="Wolf J."/>
            <person name="Neumann-Schaal M."/>
            <person name="Henke P."/>
            <person name="Tank M."/>
            <person name="Sproer C."/>
            <person name="Bunk B."/>
            <person name="Overmann J."/>
        </authorList>
    </citation>
    <scope>NUCLEOTIDE SEQUENCE [LARGE SCALE GENOMIC DNA]</scope>
    <source>
        <strain evidence="1 2">DSM 6702</strain>
    </source>
</reference>
<protein>
    <submittedName>
        <fullName evidence="1">Uncharacterized protein</fullName>
    </submittedName>
</protein>
<organism evidence="1 2">
    <name type="scientific">Thiorhodovibrio winogradskyi</name>
    <dbReference type="NCBI Taxonomy" id="77007"/>
    <lineage>
        <taxon>Bacteria</taxon>
        <taxon>Pseudomonadati</taxon>
        <taxon>Pseudomonadota</taxon>
        <taxon>Gammaproteobacteria</taxon>
        <taxon>Chromatiales</taxon>
        <taxon>Chromatiaceae</taxon>
        <taxon>Thiorhodovibrio</taxon>
    </lineage>
</organism>
<name>A0ABZ0S9G9_9GAMM</name>
<sequence length="74" mass="8483">MWKKMLERRARAGNCLKLPFALWSLLPLDNWAAHQYGVLRQCEREAAETLLRKYGTELDISASDVTHPGRAKPC</sequence>
<proteinExistence type="predicted"/>
<accession>A0ABZ0S9G9</accession>
<keyword evidence="2" id="KW-1185">Reference proteome</keyword>
<evidence type="ECO:0000313" key="2">
    <source>
        <dbReference type="Proteomes" id="UP001432180"/>
    </source>
</evidence>